<dbReference type="PANTHER" id="PTHR11062:SF376">
    <property type="entry name" value="EXOSTOSIN FAMILY PROTEIN"/>
    <property type="match status" value="1"/>
</dbReference>
<comment type="similarity">
    <text evidence="2">Belongs to the glycosyltransferase 47 family.</text>
</comment>
<evidence type="ECO:0000256" key="5">
    <source>
        <dbReference type="SAM" id="MobiDB-lite"/>
    </source>
</evidence>
<dbReference type="PROSITE" id="PS00022">
    <property type="entry name" value="EGF_1"/>
    <property type="match status" value="2"/>
</dbReference>
<dbReference type="InterPro" id="IPR000742">
    <property type="entry name" value="EGF"/>
</dbReference>
<dbReference type="CDD" id="cd00055">
    <property type="entry name" value="EGF_Lam"/>
    <property type="match status" value="1"/>
</dbReference>
<dbReference type="PROSITE" id="PS50026">
    <property type="entry name" value="EGF_3"/>
    <property type="match status" value="1"/>
</dbReference>
<keyword evidence="4" id="KW-0245">EGF-like domain</keyword>
<proteinExistence type="inferred from homology"/>
<keyword evidence="6" id="KW-1133">Transmembrane helix</keyword>
<reference evidence="8 9" key="1">
    <citation type="journal article" date="2015" name="Genome Biol. Evol.">
        <title>Comparative Genomics of a Bacterivorous Green Alga Reveals Evolutionary Causalities and Consequences of Phago-Mixotrophic Mode of Nutrition.</title>
        <authorList>
            <person name="Burns J.A."/>
            <person name="Paasch A."/>
            <person name="Narechania A."/>
            <person name="Kim E."/>
        </authorList>
    </citation>
    <scope>NUCLEOTIDE SEQUENCE [LARGE SCALE GENOMIC DNA]</scope>
    <source>
        <strain evidence="8 9">PLY_AMNH</strain>
    </source>
</reference>
<dbReference type="FunFam" id="2.10.25.10:FF:000026">
    <property type="entry name" value="Teneurin transmembrane protein 2"/>
    <property type="match status" value="1"/>
</dbReference>
<feature type="compositionally biased region" description="Polar residues" evidence="5">
    <location>
        <begin position="1"/>
        <end position="12"/>
    </location>
</feature>
<comment type="caution">
    <text evidence="4">Lacks conserved residue(s) required for the propagation of feature annotation.</text>
</comment>
<keyword evidence="6" id="KW-0812">Transmembrane</keyword>
<name>A0AAE0KZD7_9CHLO</name>
<dbReference type="InterPro" id="IPR004263">
    <property type="entry name" value="Exostosin"/>
</dbReference>
<accession>A0AAE0KZD7</accession>
<evidence type="ECO:0000256" key="1">
    <source>
        <dbReference type="ARBA" id="ARBA00004323"/>
    </source>
</evidence>
<dbReference type="PROSITE" id="PS01186">
    <property type="entry name" value="EGF_2"/>
    <property type="match status" value="1"/>
</dbReference>
<evidence type="ECO:0000256" key="3">
    <source>
        <dbReference type="ARBA" id="ARBA00023034"/>
    </source>
</evidence>
<keyword evidence="4" id="KW-1015">Disulfide bond</keyword>
<evidence type="ECO:0000313" key="9">
    <source>
        <dbReference type="Proteomes" id="UP001190700"/>
    </source>
</evidence>
<dbReference type="InterPro" id="IPR002049">
    <property type="entry name" value="LE_dom"/>
</dbReference>
<feature type="disulfide bond" evidence="4">
    <location>
        <begin position="249"/>
        <end position="259"/>
    </location>
</feature>
<feature type="region of interest" description="Disordered" evidence="5">
    <location>
        <begin position="1"/>
        <end position="44"/>
    </location>
</feature>
<dbReference type="PANTHER" id="PTHR11062">
    <property type="entry name" value="EXOSTOSIN HEPARAN SULFATE GLYCOSYLTRANSFERASE -RELATED"/>
    <property type="match status" value="1"/>
</dbReference>
<evidence type="ECO:0000256" key="2">
    <source>
        <dbReference type="ARBA" id="ARBA00010271"/>
    </source>
</evidence>
<evidence type="ECO:0000256" key="6">
    <source>
        <dbReference type="SAM" id="Phobius"/>
    </source>
</evidence>
<sequence>MVSGVTQRSGLTDRQAEKQSKDLARLMKEDSEAFHQQCLSEDGSDPYGVFANATNGSMYPPIGRGGDAEAGPHWSHGPPMRPPEDSRKMLSALRQGSIFDMDTAMVKERMERAHRDPNHGAVVKGETASRIHAKNVASSFNRWKFETQVYMHKSLPSFGTSSLVAMLWPVLMVFAFVGAYYTMADEFTGEIGWRPSLLSPKVPKRACSNPDEHCTAAGAVDLHEKLGVNLTDECPGKGGLCVQSAPSSCPSGCSVHGTCNEELGRCDCPHSMGGADCGERRCGNAECYFNTDGVCLNQCQNRGQCLEGFCHCLPGFYGMDCSLMINSQSDRAILVDAGKFPNTASDALRPRPRIYVYEIPPEFNAHYDIRKLDSMLDVYLLERIMSGHHRVSDPDLADFFWIPVATRAIAQDPKGRGGDKVLRAIEYIRACYPLPPCKGWAAPFYDRSRGADHIIAYSTQYGACELFRDHRVPTIMREVISLSYFGLHQAPPNGRYAKAAAPCHVPGKDIVLPPFQALAPLTHSPYYPDGLMSVTTNVTYFINMTRLKPGAEKTDDWGKSLWASDRGKLQKEGETKALKAMMEERTPYSATDPNLALYEHARTTAALAAMEEKARHSGMDSGFKVGDGSGLPEEKVSGAEVIGQEAQMPPSMGVNRSSLEASASAAADLQAAAIPVEPLPDSMPLDVPAETTTEKNIREHDMVDEQDKIGVPDAVDVDTQDGDIVGPAGWQIHLGRKMLATPHGRGETQTPARRRLMQQAGFSKAEKPRDLILFFGGSIKRPHSPHQGGFPVRQQVYELFHEKAGYMIQPDSNMYEEAMSSSKFCLAPAGDGWAHFMTQAVLHGCVPVIIQDGILQPWEEILPYQNFTVRVSESDIPKLPELLEAIHPARLAQMQDELACAAPHFLWSSVFGSIFGEGADQDAFATLMWLLNQRRLQRKPLTDAAANSGDPFGQGAPSSSLYKYKRDHPVDVQFPTPIKSTCFKNPIRWAPLEAEVPEETDGFTPSAMVSEAEITGSDPNSITAATAKAHKAADGVAAAAAAAAALSTKEYKTGSTKAIPEFKQALHAGYTGGEVTPTGLCRYPCDGIPVERKKGQHVALQFPVGGAWCLTHDPC</sequence>
<comment type="subcellular location">
    <subcellularLocation>
        <location evidence="1">Golgi apparatus membrane</location>
        <topology evidence="1">Single-pass type II membrane protein</topology>
    </subcellularLocation>
</comment>
<dbReference type="InterPro" id="IPR040911">
    <property type="entry name" value="Exostosin_GT47"/>
</dbReference>
<dbReference type="GO" id="GO:0000139">
    <property type="term" value="C:Golgi membrane"/>
    <property type="evidence" value="ECO:0007669"/>
    <property type="project" value="UniProtKB-SubCell"/>
</dbReference>
<keyword evidence="9" id="KW-1185">Reference proteome</keyword>
<dbReference type="Proteomes" id="UP001190700">
    <property type="component" value="Unassembled WGS sequence"/>
</dbReference>
<protein>
    <recommendedName>
        <fullName evidence="7">EGF-like domain-containing protein</fullName>
    </recommendedName>
</protein>
<evidence type="ECO:0000313" key="8">
    <source>
        <dbReference type="EMBL" id="KAK3266060.1"/>
    </source>
</evidence>
<keyword evidence="3" id="KW-0333">Golgi apparatus</keyword>
<dbReference type="GO" id="GO:0016757">
    <property type="term" value="F:glycosyltransferase activity"/>
    <property type="evidence" value="ECO:0007669"/>
    <property type="project" value="InterPro"/>
</dbReference>
<feature type="domain" description="EGF-like" evidence="7">
    <location>
        <begin position="245"/>
        <end position="278"/>
    </location>
</feature>
<dbReference type="AlphaFoldDB" id="A0AAE0KZD7"/>
<comment type="caution">
    <text evidence="8">The sequence shown here is derived from an EMBL/GenBank/DDBJ whole genome shotgun (WGS) entry which is preliminary data.</text>
</comment>
<dbReference type="EMBL" id="LGRX02013463">
    <property type="protein sequence ID" value="KAK3266060.1"/>
    <property type="molecule type" value="Genomic_DNA"/>
</dbReference>
<dbReference type="Pfam" id="PF03016">
    <property type="entry name" value="Exostosin_GT47"/>
    <property type="match status" value="2"/>
</dbReference>
<feature type="disulfide bond" evidence="4">
    <location>
        <begin position="268"/>
        <end position="277"/>
    </location>
</feature>
<evidence type="ECO:0000256" key="4">
    <source>
        <dbReference type="PROSITE-ProRule" id="PRU00076"/>
    </source>
</evidence>
<keyword evidence="6" id="KW-0472">Membrane</keyword>
<dbReference type="Gene3D" id="2.10.25.10">
    <property type="entry name" value="Laminin"/>
    <property type="match status" value="1"/>
</dbReference>
<evidence type="ECO:0000259" key="7">
    <source>
        <dbReference type="PROSITE" id="PS50026"/>
    </source>
</evidence>
<feature type="region of interest" description="Disordered" evidence="5">
    <location>
        <begin position="64"/>
        <end position="86"/>
    </location>
</feature>
<feature type="transmembrane region" description="Helical" evidence="6">
    <location>
        <begin position="158"/>
        <end position="181"/>
    </location>
</feature>
<gene>
    <name evidence="8" type="ORF">CYMTET_25293</name>
</gene>
<organism evidence="8 9">
    <name type="scientific">Cymbomonas tetramitiformis</name>
    <dbReference type="NCBI Taxonomy" id="36881"/>
    <lineage>
        <taxon>Eukaryota</taxon>
        <taxon>Viridiplantae</taxon>
        <taxon>Chlorophyta</taxon>
        <taxon>Pyramimonadophyceae</taxon>
        <taxon>Pyramimonadales</taxon>
        <taxon>Pyramimonadaceae</taxon>
        <taxon>Cymbomonas</taxon>
    </lineage>
</organism>
<dbReference type="CDD" id="cd00054">
    <property type="entry name" value="EGF_CA"/>
    <property type="match status" value="1"/>
</dbReference>
<feature type="compositionally biased region" description="Basic and acidic residues" evidence="5">
    <location>
        <begin position="14"/>
        <end position="33"/>
    </location>
</feature>